<feature type="compositionally biased region" description="Polar residues" evidence="1">
    <location>
        <begin position="58"/>
        <end position="78"/>
    </location>
</feature>
<evidence type="ECO:0000313" key="2">
    <source>
        <dbReference type="EMBL" id="CAH3127765.1"/>
    </source>
</evidence>
<name>A0ABN8P3G3_9CNID</name>
<sequence>LNFPITGSKGQLLNRLKQALPGKVATSTTAQPKRASKAKAGKGRPSTRTTTATRHSSESLSANLDNVNNEDNAPSDRASLSSIDEMIESDPEPDESNFQQNTGFSQTLRAAIEAIETDSVRSSVTTLQTSPAAHLPSPAAHLPSASPQNLFRPGMASPLGLSRPVDKTLEEKILWGEYINFALLLPDTLYQSQTPEIQLRLDDSSSGPMENLAAHRLCASTSTSPLAAGVEIAATPTCAAAAIPAPTPPRNAPSHSPVAPQGPKTERPQQEVKWSSNGTDHKPLVSAPIDIYHLELELATHPDRTFVYNLLNPELSLQKGAYHTEDLFCGTRFPQRLETCLV</sequence>
<feature type="region of interest" description="Disordered" evidence="1">
    <location>
        <begin position="243"/>
        <end position="280"/>
    </location>
</feature>
<proteinExistence type="predicted"/>
<reference evidence="2 3" key="1">
    <citation type="submission" date="2022-05" db="EMBL/GenBank/DDBJ databases">
        <authorList>
            <consortium name="Genoscope - CEA"/>
            <person name="William W."/>
        </authorList>
    </citation>
    <scope>NUCLEOTIDE SEQUENCE [LARGE SCALE GENOMIC DNA]</scope>
</reference>
<protein>
    <recommendedName>
        <fullName evidence="4">SAP domain-containing protein</fullName>
    </recommendedName>
</protein>
<feature type="compositionally biased region" description="Low complexity" evidence="1">
    <location>
        <begin position="43"/>
        <end position="54"/>
    </location>
</feature>
<organism evidence="2 3">
    <name type="scientific">Porites lobata</name>
    <dbReference type="NCBI Taxonomy" id="104759"/>
    <lineage>
        <taxon>Eukaryota</taxon>
        <taxon>Metazoa</taxon>
        <taxon>Cnidaria</taxon>
        <taxon>Anthozoa</taxon>
        <taxon>Hexacorallia</taxon>
        <taxon>Scleractinia</taxon>
        <taxon>Fungiina</taxon>
        <taxon>Poritidae</taxon>
        <taxon>Porites</taxon>
    </lineage>
</organism>
<evidence type="ECO:0008006" key="4">
    <source>
        <dbReference type="Google" id="ProtNLM"/>
    </source>
</evidence>
<evidence type="ECO:0000313" key="3">
    <source>
        <dbReference type="Proteomes" id="UP001159405"/>
    </source>
</evidence>
<comment type="caution">
    <text evidence="2">The sequence shown here is derived from an EMBL/GenBank/DDBJ whole genome shotgun (WGS) entry which is preliminary data.</text>
</comment>
<dbReference type="Proteomes" id="UP001159405">
    <property type="component" value="Unassembled WGS sequence"/>
</dbReference>
<dbReference type="EMBL" id="CALNXK010000044">
    <property type="protein sequence ID" value="CAH3127765.1"/>
    <property type="molecule type" value="Genomic_DNA"/>
</dbReference>
<keyword evidence="3" id="KW-1185">Reference proteome</keyword>
<feature type="non-terminal residue" evidence="2">
    <location>
        <position position="1"/>
    </location>
</feature>
<gene>
    <name evidence="2" type="ORF">PLOB_00033192</name>
</gene>
<evidence type="ECO:0000256" key="1">
    <source>
        <dbReference type="SAM" id="MobiDB-lite"/>
    </source>
</evidence>
<accession>A0ABN8P3G3</accession>
<feature type="region of interest" description="Disordered" evidence="1">
    <location>
        <begin position="19"/>
        <end position="78"/>
    </location>
</feature>